<evidence type="ECO:0000313" key="3">
    <source>
        <dbReference type="Proteomes" id="UP000516370"/>
    </source>
</evidence>
<dbReference type="KEGG" id="mard:IBG28_06765"/>
<feature type="transmembrane region" description="Helical" evidence="1">
    <location>
        <begin position="12"/>
        <end position="31"/>
    </location>
</feature>
<keyword evidence="1" id="KW-0812">Transmembrane</keyword>
<keyword evidence="3" id="KW-1185">Reference proteome</keyword>
<keyword evidence="1" id="KW-0472">Membrane</keyword>
<name>A0A7H1JA04_9GAMM</name>
<feature type="transmembrane region" description="Helical" evidence="1">
    <location>
        <begin position="82"/>
        <end position="103"/>
    </location>
</feature>
<dbReference type="OrthoDB" id="9827762at2"/>
<dbReference type="Proteomes" id="UP000516370">
    <property type="component" value="Chromosome"/>
</dbReference>
<accession>A0A7H1JA04</accession>
<organism evidence="2 3">
    <name type="scientific">Marinomonas arctica</name>
    <dbReference type="NCBI Taxonomy" id="383750"/>
    <lineage>
        <taxon>Bacteria</taxon>
        <taxon>Pseudomonadati</taxon>
        <taxon>Pseudomonadota</taxon>
        <taxon>Gammaproteobacteria</taxon>
        <taxon>Oceanospirillales</taxon>
        <taxon>Oceanospirillaceae</taxon>
        <taxon>Marinomonas</taxon>
    </lineage>
</organism>
<proteinExistence type="predicted"/>
<dbReference type="AlphaFoldDB" id="A0A7H1JA04"/>
<keyword evidence="1" id="KW-1133">Transmembrane helix</keyword>
<evidence type="ECO:0000256" key="1">
    <source>
        <dbReference type="SAM" id="Phobius"/>
    </source>
</evidence>
<dbReference type="EMBL" id="CP061081">
    <property type="protein sequence ID" value="QNT07320.1"/>
    <property type="molecule type" value="Genomic_DNA"/>
</dbReference>
<gene>
    <name evidence="2" type="ORF">IBG28_06765</name>
</gene>
<reference evidence="2 3" key="1">
    <citation type="submission" date="2020-09" db="EMBL/GenBank/DDBJ databases">
        <title>Complete genome sequence of an Arctic sea ice bacterium Marinomonas arctica BSI20414.</title>
        <authorList>
            <person name="Liao L."/>
            <person name="Chen B."/>
        </authorList>
    </citation>
    <scope>NUCLEOTIDE SEQUENCE [LARGE SCALE GENOMIC DNA]</scope>
    <source>
        <strain evidence="2 3">BSI20414</strain>
    </source>
</reference>
<sequence length="128" mass="15094">MIWIYALVTHSILPSAFFALWQAINMLYVIFFPSKFVDGYFSYKPDIVEIHILYRRNSIYMLNMLRYLFGIERPPMPWYSKINSVFCALGILASIWAMIIVTIDSNIYPFIDRWTDIVAADGRFGFQK</sequence>
<dbReference type="RefSeq" id="WP_111606472.1">
    <property type="nucleotide sequence ID" value="NZ_BMLJ01000007.1"/>
</dbReference>
<evidence type="ECO:0000313" key="2">
    <source>
        <dbReference type="EMBL" id="QNT07320.1"/>
    </source>
</evidence>
<protein>
    <submittedName>
        <fullName evidence="2">Uncharacterized protein</fullName>
    </submittedName>
</protein>